<evidence type="ECO:0000313" key="1">
    <source>
        <dbReference type="EMBL" id="GFR32569.1"/>
    </source>
</evidence>
<reference evidence="1" key="1">
    <citation type="submission" date="2020-07" db="EMBL/GenBank/DDBJ databases">
        <title>Multicomponent nature underlies the extraordinary mechanical properties of spider dragline silk.</title>
        <authorList>
            <person name="Kono N."/>
            <person name="Nakamura H."/>
            <person name="Mori M."/>
            <person name="Yoshida Y."/>
            <person name="Ohtoshi R."/>
            <person name="Malay A.D."/>
            <person name="Moran D.A.P."/>
            <person name="Tomita M."/>
            <person name="Numata K."/>
            <person name="Arakawa K."/>
        </authorList>
    </citation>
    <scope>NUCLEOTIDE SEQUENCE</scope>
</reference>
<dbReference type="Proteomes" id="UP000887116">
    <property type="component" value="Unassembled WGS sequence"/>
</dbReference>
<organism evidence="1 2">
    <name type="scientific">Trichonephila clavata</name>
    <name type="common">Joro spider</name>
    <name type="synonym">Nephila clavata</name>
    <dbReference type="NCBI Taxonomy" id="2740835"/>
    <lineage>
        <taxon>Eukaryota</taxon>
        <taxon>Metazoa</taxon>
        <taxon>Ecdysozoa</taxon>
        <taxon>Arthropoda</taxon>
        <taxon>Chelicerata</taxon>
        <taxon>Arachnida</taxon>
        <taxon>Araneae</taxon>
        <taxon>Araneomorphae</taxon>
        <taxon>Entelegynae</taxon>
        <taxon>Araneoidea</taxon>
        <taxon>Nephilidae</taxon>
        <taxon>Trichonephila</taxon>
    </lineage>
</organism>
<comment type="caution">
    <text evidence="1">The sequence shown here is derived from an EMBL/GenBank/DDBJ whole genome shotgun (WGS) entry which is preliminary data.</text>
</comment>
<dbReference type="OrthoDB" id="4327074at2759"/>
<gene>
    <name evidence="1" type="primary">AVEN_189737_1</name>
    <name evidence="1" type="ORF">TNCT_269271</name>
</gene>
<dbReference type="AlphaFoldDB" id="A0A8X6J156"/>
<name>A0A8X6J156_TRICU</name>
<keyword evidence="2" id="KW-1185">Reference proteome</keyword>
<protein>
    <submittedName>
        <fullName evidence="1">Uncharacterized protein</fullName>
    </submittedName>
</protein>
<evidence type="ECO:0000313" key="2">
    <source>
        <dbReference type="Proteomes" id="UP000887116"/>
    </source>
</evidence>
<proteinExistence type="predicted"/>
<accession>A0A8X6J156</accession>
<dbReference type="EMBL" id="BMAO01009677">
    <property type="protein sequence ID" value="GFR32569.1"/>
    <property type="molecule type" value="Genomic_DNA"/>
</dbReference>
<sequence>MLTNPGKPVTLYEVAENVYKSYLLTFTTVNILAGFHVPGIWPVNPNVFTYDEYLSSSVTDRPDRPINCQNNNFPNEERESNMMELDVVSNLHTCSEEVCGLSTSNSISCVTPEQIGPFPKAKPRSTSNRGG</sequence>